<organism evidence="2 3">
    <name type="scientific">Vibrio nigripulchritudo SOn1</name>
    <dbReference type="NCBI Taxonomy" id="1238450"/>
    <lineage>
        <taxon>Bacteria</taxon>
        <taxon>Pseudomonadati</taxon>
        <taxon>Pseudomonadota</taxon>
        <taxon>Gammaproteobacteria</taxon>
        <taxon>Vibrionales</taxon>
        <taxon>Vibrionaceae</taxon>
        <taxon>Vibrio</taxon>
    </lineage>
</organism>
<sequence length="103" mass="11818">MANLFDNIPSQLPEEIFEDLVKTENIRIERILSKGQSSPESGWYDQEESEWILVLSGYGIIEFEDGESVTLQKGDYLNIPAHQKHKVAETSPNETTVWLAIFY</sequence>
<evidence type="ECO:0000313" key="3">
    <source>
        <dbReference type="Proteomes" id="UP000018211"/>
    </source>
</evidence>
<comment type="caution">
    <text evidence="2">The sequence shown here is derived from an EMBL/GenBank/DDBJ whole genome shotgun (WGS) entry which is preliminary data.</text>
</comment>
<evidence type="ECO:0000313" key="2">
    <source>
        <dbReference type="EMBL" id="CCO49484.1"/>
    </source>
</evidence>
<accession>A0AAV2VXK6</accession>
<feature type="domain" description="Cupin type-2" evidence="1">
    <location>
        <begin position="34"/>
        <end position="102"/>
    </location>
</feature>
<dbReference type="InterPro" id="IPR013096">
    <property type="entry name" value="Cupin_2"/>
</dbReference>
<dbReference type="InterPro" id="IPR014710">
    <property type="entry name" value="RmlC-like_jellyroll"/>
</dbReference>
<proteinExistence type="predicted"/>
<dbReference type="EMBL" id="CAOF01000179">
    <property type="protein sequence ID" value="CCO49484.1"/>
    <property type="molecule type" value="Genomic_DNA"/>
</dbReference>
<protein>
    <submittedName>
        <fullName evidence="2">Cupin, RmlC-type</fullName>
    </submittedName>
</protein>
<dbReference type="Pfam" id="PF07883">
    <property type="entry name" value="Cupin_2"/>
    <property type="match status" value="1"/>
</dbReference>
<dbReference type="SUPFAM" id="SSF51182">
    <property type="entry name" value="RmlC-like cupins"/>
    <property type="match status" value="1"/>
</dbReference>
<dbReference type="Proteomes" id="UP000018211">
    <property type="component" value="Unassembled WGS sequence"/>
</dbReference>
<evidence type="ECO:0000259" key="1">
    <source>
        <dbReference type="Pfam" id="PF07883"/>
    </source>
</evidence>
<dbReference type="Gene3D" id="2.60.120.10">
    <property type="entry name" value="Jelly Rolls"/>
    <property type="match status" value="1"/>
</dbReference>
<dbReference type="InterPro" id="IPR011051">
    <property type="entry name" value="RmlC_Cupin_sf"/>
</dbReference>
<name>A0AAV2VXK6_9VIBR</name>
<dbReference type="AlphaFoldDB" id="A0AAV2VXK6"/>
<gene>
    <name evidence="2" type="ORF">VIBNISOn1_830040</name>
</gene>
<dbReference type="CDD" id="cd06981">
    <property type="entry name" value="cupin_reut_a1446"/>
    <property type="match status" value="1"/>
</dbReference>
<dbReference type="RefSeq" id="WP_022613588.1">
    <property type="nucleotide sequence ID" value="NZ_LK391965.1"/>
</dbReference>
<reference evidence="2 3" key="1">
    <citation type="journal article" date="2013" name="ISME J.">
        <title>Comparative genomics of pathogenic lineages of Vibrio nigripulchritudo identifies virulence-associated traits.</title>
        <authorList>
            <person name="Goudenege D."/>
            <person name="Labreuche Y."/>
            <person name="Krin E."/>
            <person name="Ansquer D."/>
            <person name="Mangenot S."/>
            <person name="Calteau A."/>
            <person name="Medigue C."/>
            <person name="Mazel D."/>
            <person name="Polz M.F."/>
            <person name="Le Roux F."/>
        </authorList>
    </citation>
    <scope>NUCLEOTIDE SEQUENCE [LARGE SCALE GENOMIC DNA]</scope>
    <source>
        <strain evidence="2 3">SOn1</strain>
    </source>
</reference>